<dbReference type="Proteomes" id="UP001501772">
    <property type="component" value="Unassembled WGS sequence"/>
</dbReference>
<evidence type="ECO:0008006" key="3">
    <source>
        <dbReference type="Google" id="ProtNLM"/>
    </source>
</evidence>
<evidence type="ECO:0000313" key="1">
    <source>
        <dbReference type="EMBL" id="GAA4213309.1"/>
    </source>
</evidence>
<dbReference type="EMBL" id="BAABBY010000015">
    <property type="protein sequence ID" value="GAA4213309.1"/>
    <property type="molecule type" value="Genomic_DNA"/>
</dbReference>
<proteinExistence type="predicted"/>
<organism evidence="1 2">
    <name type="scientific">Pedobacter jeongneungensis</name>
    <dbReference type="NCBI Taxonomy" id="947309"/>
    <lineage>
        <taxon>Bacteria</taxon>
        <taxon>Pseudomonadati</taxon>
        <taxon>Bacteroidota</taxon>
        <taxon>Sphingobacteriia</taxon>
        <taxon>Sphingobacteriales</taxon>
        <taxon>Sphingobacteriaceae</taxon>
        <taxon>Pedobacter</taxon>
    </lineage>
</organism>
<protein>
    <recommendedName>
        <fullName evidence="3">TerB family tellurite resistance protein</fullName>
    </recommendedName>
</protein>
<name>A0ABP8BQ45_9SPHI</name>
<reference evidence="2" key="1">
    <citation type="journal article" date="2019" name="Int. J. Syst. Evol. Microbiol.">
        <title>The Global Catalogue of Microorganisms (GCM) 10K type strain sequencing project: providing services to taxonomists for standard genome sequencing and annotation.</title>
        <authorList>
            <consortium name="The Broad Institute Genomics Platform"/>
            <consortium name="The Broad Institute Genome Sequencing Center for Infectious Disease"/>
            <person name="Wu L."/>
            <person name="Ma J."/>
        </authorList>
    </citation>
    <scope>NUCLEOTIDE SEQUENCE [LARGE SCALE GENOMIC DNA]</scope>
    <source>
        <strain evidence="2">JCM 17626</strain>
    </source>
</reference>
<comment type="caution">
    <text evidence="1">The sequence shown here is derived from an EMBL/GenBank/DDBJ whole genome shotgun (WGS) entry which is preliminary data.</text>
</comment>
<accession>A0ABP8BQ45</accession>
<gene>
    <name evidence="1" type="ORF">GCM10022289_45350</name>
</gene>
<evidence type="ECO:0000313" key="2">
    <source>
        <dbReference type="Proteomes" id="UP001501772"/>
    </source>
</evidence>
<keyword evidence="2" id="KW-1185">Reference proteome</keyword>
<sequence length="200" mass="22774">MFVSLFVPGKARAQSVEVEQLLINVEKLTQFKNILEDMKKGYEVVSKSYQAVRNISQGNFSLHEVFLDGLMLVSPEVRKYHKVAGIITAQGRIVSEYKAALKGFRLSGVFKDGELDYFSRVYGELFQQSLSNLDALTTVLTASELRMSDDERLKVIDRLFGEVEEQLGFLRSFNGEVVQLKMQRERARTSITGMQSLYKQ</sequence>